<dbReference type="OMA" id="MLIMERC"/>
<name>A0A4U6TZ52_SETVI</name>
<dbReference type="Gramene" id="TKW03117">
    <property type="protein sequence ID" value="TKW03117"/>
    <property type="gene ID" value="SEVIR_7G002000v2"/>
</dbReference>
<feature type="domain" description="KIB1-4 beta-propeller" evidence="2">
    <location>
        <begin position="93"/>
        <end position="388"/>
    </location>
</feature>
<reference evidence="3" key="1">
    <citation type="submission" date="2019-03" db="EMBL/GenBank/DDBJ databases">
        <title>WGS assembly of Setaria viridis.</title>
        <authorList>
            <person name="Huang P."/>
            <person name="Jenkins J."/>
            <person name="Grimwood J."/>
            <person name="Barry K."/>
            <person name="Healey A."/>
            <person name="Mamidi S."/>
            <person name="Sreedasyam A."/>
            <person name="Shu S."/>
            <person name="Feldman M."/>
            <person name="Wu J."/>
            <person name="Yu Y."/>
            <person name="Chen C."/>
            <person name="Johnson J."/>
            <person name="Rokhsar D."/>
            <person name="Baxter I."/>
            <person name="Schmutz J."/>
            <person name="Brutnell T."/>
            <person name="Kellogg E."/>
        </authorList>
    </citation>
    <scope>NUCLEOTIDE SEQUENCE [LARGE SCALE GENOMIC DNA]</scope>
</reference>
<keyword evidence="4" id="KW-1185">Reference proteome</keyword>
<dbReference type="PANTHER" id="PTHR45560">
    <property type="entry name" value="OS04G0163150 PROTEIN-RELATED"/>
    <property type="match status" value="1"/>
</dbReference>
<accession>A0A4U6TZ52</accession>
<dbReference type="Pfam" id="PF03478">
    <property type="entry name" value="Beta-prop_KIB1-4"/>
    <property type="match status" value="1"/>
</dbReference>
<evidence type="ECO:0000259" key="2">
    <source>
        <dbReference type="Pfam" id="PF03478"/>
    </source>
</evidence>
<evidence type="ECO:0000313" key="3">
    <source>
        <dbReference type="EMBL" id="TKW03117.1"/>
    </source>
</evidence>
<feature type="compositionally biased region" description="Basic residues" evidence="1">
    <location>
        <begin position="1"/>
        <end position="16"/>
    </location>
</feature>
<organism evidence="3 4">
    <name type="scientific">Setaria viridis</name>
    <name type="common">Green bristlegrass</name>
    <name type="synonym">Setaria italica subsp. viridis</name>
    <dbReference type="NCBI Taxonomy" id="4556"/>
    <lineage>
        <taxon>Eukaryota</taxon>
        <taxon>Viridiplantae</taxon>
        <taxon>Streptophyta</taxon>
        <taxon>Embryophyta</taxon>
        <taxon>Tracheophyta</taxon>
        <taxon>Spermatophyta</taxon>
        <taxon>Magnoliopsida</taxon>
        <taxon>Liliopsida</taxon>
        <taxon>Poales</taxon>
        <taxon>Poaceae</taxon>
        <taxon>PACMAD clade</taxon>
        <taxon>Panicoideae</taxon>
        <taxon>Panicodae</taxon>
        <taxon>Paniceae</taxon>
        <taxon>Cenchrinae</taxon>
        <taxon>Setaria</taxon>
    </lineage>
</organism>
<dbReference type="PANTHER" id="PTHR45560:SF4">
    <property type="entry name" value="OS04G0164500 PROTEIN"/>
    <property type="match status" value="1"/>
</dbReference>
<gene>
    <name evidence="3" type="ORF">SEVIR_7G002000v2</name>
</gene>
<evidence type="ECO:0000313" key="4">
    <source>
        <dbReference type="Proteomes" id="UP000298652"/>
    </source>
</evidence>
<proteinExistence type="predicted"/>
<dbReference type="EMBL" id="CM016558">
    <property type="protein sequence ID" value="TKW03117.1"/>
    <property type="molecule type" value="Genomic_DNA"/>
</dbReference>
<protein>
    <recommendedName>
        <fullName evidence="2">KIB1-4 beta-propeller domain-containing protein</fullName>
    </recommendedName>
</protein>
<dbReference type="Proteomes" id="UP000298652">
    <property type="component" value="Chromosome 7"/>
</dbReference>
<evidence type="ECO:0000256" key="1">
    <source>
        <dbReference type="SAM" id="MobiDB-lite"/>
    </source>
</evidence>
<feature type="region of interest" description="Disordered" evidence="1">
    <location>
        <begin position="1"/>
        <end position="22"/>
    </location>
</feature>
<dbReference type="InterPro" id="IPR005174">
    <property type="entry name" value="KIB1-4_b-propeller"/>
</dbReference>
<sequence>MANSRRRRDQRQRQRHRAAEAARRNEIVKTVVQRLPAELHAEIHRRLDFLRRLAFASICGASGHMLRQEAPWVVFPGLTEEKAIVVSMAEGPTASMRTSDLALLHRVVIGSTDGWLVTADKRACLRMANPATGAQAALPAIDTIPFLHATGGGSWFTLDLEPFLQVRFGGPPPPEDKDWGPYTPRSSTLTAAQMRQSFYRKVVLSASPQPGSYAAMLITDRHVGAPAFATAEDKVWRMARSPAGVEDAIHHDGRFYSVTYAGDVEAWERDAGTGEFTSKVVAPRLAGADDKLLRRKYLAVSPEGKLMAVCKHVKQVQQELGQYGHQKTILRVFFTVQVLDQAHGRWETANVGDAALFVGVNSSLCVSKREHPRVAAGCIHFTNDEVGDACLRHALGSNNYQRSHGEPDDAELRHTAVYILKTGRTKRLLQHIPGEGDNPRWPPPVWFTPSFL</sequence>
<dbReference type="AlphaFoldDB" id="A0A4U6TZ52"/>